<feature type="domain" description="ARB-07466-like C-terminal" evidence="1">
    <location>
        <begin position="188"/>
        <end position="297"/>
    </location>
</feature>
<reference evidence="3" key="1">
    <citation type="journal article" date="2019" name="Int. J. Syst. Evol. Microbiol.">
        <title>The Global Catalogue of Microorganisms (GCM) 10K type strain sequencing project: providing services to taxonomists for standard genome sequencing and annotation.</title>
        <authorList>
            <consortium name="The Broad Institute Genomics Platform"/>
            <consortium name="The Broad Institute Genome Sequencing Center for Infectious Disease"/>
            <person name="Wu L."/>
            <person name="Ma J."/>
        </authorList>
    </citation>
    <scope>NUCLEOTIDE SEQUENCE [LARGE SCALE GENOMIC DNA]</scope>
    <source>
        <strain evidence="3">JCM 10671</strain>
    </source>
</reference>
<dbReference type="Proteomes" id="UP001500957">
    <property type="component" value="Unassembled WGS sequence"/>
</dbReference>
<proteinExistence type="predicted"/>
<evidence type="ECO:0000313" key="3">
    <source>
        <dbReference type="Proteomes" id="UP001500957"/>
    </source>
</evidence>
<dbReference type="RefSeq" id="WP_425566038.1">
    <property type="nucleotide sequence ID" value="NZ_BAAAHE010000004.1"/>
</dbReference>
<accession>A0ABN1G629</accession>
<protein>
    <submittedName>
        <fullName evidence="2">Heavy metal transporter</fullName>
    </submittedName>
</protein>
<keyword evidence="3" id="KW-1185">Reference proteome</keyword>
<dbReference type="EMBL" id="BAAAHE010000004">
    <property type="protein sequence ID" value="GAA0604765.1"/>
    <property type="molecule type" value="Genomic_DNA"/>
</dbReference>
<evidence type="ECO:0000259" key="1">
    <source>
        <dbReference type="Pfam" id="PF26571"/>
    </source>
</evidence>
<comment type="caution">
    <text evidence="2">The sequence shown here is derived from an EMBL/GenBank/DDBJ whole genome shotgun (WGS) entry which is preliminary data.</text>
</comment>
<organism evidence="2 3">
    <name type="scientific">Sporichthya brevicatena</name>
    <dbReference type="NCBI Taxonomy" id="171442"/>
    <lineage>
        <taxon>Bacteria</taxon>
        <taxon>Bacillati</taxon>
        <taxon>Actinomycetota</taxon>
        <taxon>Actinomycetes</taxon>
        <taxon>Sporichthyales</taxon>
        <taxon>Sporichthyaceae</taxon>
        <taxon>Sporichthya</taxon>
    </lineage>
</organism>
<gene>
    <name evidence="2" type="ORF">GCM10009547_03320</name>
</gene>
<dbReference type="InterPro" id="IPR058593">
    <property type="entry name" value="ARB_07466-like_C"/>
</dbReference>
<dbReference type="Pfam" id="PF26571">
    <property type="entry name" value="VldE"/>
    <property type="match status" value="1"/>
</dbReference>
<sequence>MAVTASLVLLAALALVGIRIAADRIVLQEACTATAGGAKARVSIEQAENAAIIASVAARRGLPARAATIALATALQESGLRNLDYGDRDSLGLFQQRPSQGWGTEEQVQDPVYAAGKFYDALVKIPDYKTMNINDAAQKVQRSGHPEAYNKHETRARALASTLMGYSPAAFSCAIRTGGVDREEPNGRGLTPRAQSVLDEVQDAFGPQSTGGYAPGGVDDGHMEGSAHYDGRAVDIFYRPVNATARRVGWATAQWLVAHADRLDVATVIYDGRIWTARRSIQGWRDYTPPGGDTANATLMHRDHVHVDVR</sequence>
<name>A0ABN1G629_9ACTN</name>
<evidence type="ECO:0000313" key="2">
    <source>
        <dbReference type="EMBL" id="GAA0604765.1"/>
    </source>
</evidence>